<feature type="transmembrane region" description="Helical" evidence="5">
    <location>
        <begin position="73"/>
        <end position="91"/>
    </location>
</feature>
<feature type="transmembrane region" description="Helical" evidence="5">
    <location>
        <begin position="406"/>
        <end position="427"/>
    </location>
</feature>
<dbReference type="AlphaFoldDB" id="F2N928"/>
<keyword evidence="8" id="KW-1185">Reference proteome</keyword>
<feature type="transmembrane region" description="Helical" evidence="5">
    <location>
        <begin position="163"/>
        <end position="183"/>
    </location>
</feature>
<dbReference type="CDD" id="cd06174">
    <property type="entry name" value="MFS"/>
    <property type="match status" value="1"/>
</dbReference>
<feature type="transmembrane region" description="Helical" evidence="5">
    <location>
        <begin position="282"/>
        <end position="306"/>
    </location>
</feature>
<evidence type="ECO:0000256" key="2">
    <source>
        <dbReference type="ARBA" id="ARBA00022692"/>
    </source>
</evidence>
<dbReference type="PROSITE" id="PS50850">
    <property type="entry name" value="MFS"/>
    <property type="match status" value="1"/>
</dbReference>
<comment type="subcellular location">
    <subcellularLocation>
        <location evidence="1">Cell membrane</location>
        <topology evidence="1">Multi-pass membrane protein</topology>
    </subcellularLocation>
</comment>
<keyword evidence="3 5" id="KW-1133">Transmembrane helix</keyword>
<dbReference type="PANTHER" id="PTHR23528">
    <property type="match status" value="1"/>
</dbReference>
<feature type="transmembrane region" description="Helical" evidence="5">
    <location>
        <begin position="318"/>
        <end position="336"/>
    </location>
</feature>
<keyword evidence="4 5" id="KW-0472">Membrane</keyword>
<dbReference type="InterPro" id="IPR036259">
    <property type="entry name" value="MFS_trans_sf"/>
</dbReference>
<feature type="transmembrane region" description="Helical" evidence="5">
    <location>
        <begin position="247"/>
        <end position="270"/>
    </location>
</feature>
<evidence type="ECO:0000256" key="3">
    <source>
        <dbReference type="ARBA" id="ARBA00022989"/>
    </source>
</evidence>
<dbReference type="GO" id="GO:0005886">
    <property type="term" value="C:plasma membrane"/>
    <property type="evidence" value="ECO:0007669"/>
    <property type="project" value="UniProtKB-SubCell"/>
</dbReference>
<evidence type="ECO:0000256" key="4">
    <source>
        <dbReference type="ARBA" id="ARBA00023136"/>
    </source>
</evidence>
<proteinExistence type="predicted"/>
<keyword evidence="2 5" id="KW-0812">Transmembrane</keyword>
<evidence type="ECO:0000256" key="5">
    <source>
        <dbReference type="SAM" id="Phobius"/>
    </source>
</evidence>
<dbReference type="Proteomes" id="UP000006851">
    <property type="component" value="Chromosome"/>
</dbReference>
<evidence type="ECO:0000256" key="1">
    <source>
        <dbReference type="ARBA" id="ARBA00004651"/>
    </source>
</evidence>
<reference evidence="8" key="1">
    <citation type="journal article" date="2013" name="Stand. Genomic Sci.">
        <title>Complete genome sequence of Coriobacterium glomerans type strain (PW2(T)) from the midgut of Pyrrhocoris apterus L. (red soldier bug).</title>
        <authorList>
            <person name="Stackebrandt E."/>
            <person name="Zeytun A."/>
            <person name="Lapidus A."/>
            <person name="Nolan M."/>
            <person name="Lucas S."/>
            <person name="Hammon N."/>
            <person name="Deshpande S."/>
            <person name="Cheng J.F."/>
            <person name="Tapia R."/>
            <person name="Goodwin L.A."/>
            <person name="Pitluck S."/>
            <person name="Liolios K."/>
            <person name="Pagani I."/>
            <person name="Ivanova N."/>
            <person name="Mavromatis K."/>
            <person name="Mikhailova N."/>
            <person name="Huntemann M."/>
            <person name="Pati A."/>
            <person name="Chen A."/>
            <person name="Palaniappan K."/>
            <person name="Chang Y.J."/>
            <person name="Land M."/>
            <person name="Hauser L."/>
            <person name="Rohde M."/>
            <person name="Pukall R."/>
            <person name="Goker M."/>
            <person name="Detter J.C."/>
            <person name="Woyke T."/>
            <person name="Bristow J."/>
            <person name="Eisen J.A."/>
            <person name="Markowitz V."/>
            <person name="Hugenholtz P."/>
            <person name="Kyrpides N.C."/>
            <person name="Klenk H.P."/>
        </authorList>
    </citation>
    <scope>NUCLEOTIDE SEQUENCE</scope>
    <source>
        <strain evidence="8">ATCC 49209 / DSM 20642 / JCM 10262 / PW2</strain>
    </source>
</reference>
<dbReference type="InterPro" id="IPR011701">
    <property type="entry name" value="MFS"/>
</dbReference>
<dbReference type="HOGENOM" id="CLU_040011_0_0_11"/>
<name>F2N928_CORGP</name>
<dbReference type="Pfam" id="PF07690">
    <property type="entry name" value="MFS_1"/>
    <property type="match status" value="1"/>
</dbReference>
<dbReference type="SUPFAM" id="SSF103473">
    <property type="entry name" value="MFS general substrate transporter"/>
    <property type="match status" value="1"/>
</dbReference>
<dbReference type="GO" id="GO:0022857">
    <property type="term" value="F:transmembrane transporter activity"/>
    <property type="evidence" value="ECO:0007669"/>
    <property type="project" value="InterPro"/>
</dbReference>
<feature type="transmembrane region" description="Helical" evidence="5">
    <location>
        <begin position="31"/>
        <end position="53"/>
    </location>
</feature>
<evidence type="ECO:0000259" key="6">
    <source>
        <dbReference type="PROSITE" id="PS50850"/>
    </source>
</evidence>
<dbReference type="Gene3D" id="1.20.1250.20">
    <property type="entry name" value="MFS general substrate transporter like domains"/>
    <property type="match status" value="2"/>
</dbReference>
<feature type="transmembrane region" description="Helical" evidence="5">
    <location>
        <begin position="103"/>
        <end position="120"/>
    </location>
</feature>
<protein>
    <submittedName>
        <fullName evidence="7">Major facilitator superfamily MFS_1</fullName>
    </submittedName>
</protein>
<dbReference type="PANTHER" id="PTHR23528:SF1">
    <property type="entry name" value="MAJOR FACILITATOR SUPERFAMILY (MFS) PROFILE DOMAIN-CONTAINING PROTEIN"/>
    <property type="match status" value="1"/>
</dbReference>
<feature type="transmembrane region" description="Helical" evidence="5">
    <location>
        <begin position="189"/>
        <end position="211"/>
    </location>
</feature>
<evidence type="ECO:0000313" key="7">
    <source>
        <dbReference type="EMBL" id="AEB07704.1"/>
    </source>
</evidence>
<dbReference type="KEGG" id="cgo:Corgl_1605"/>
<dbReference type="InterPro" id="IPR020846">
    <property type="entry name" value="MFS_dom"/>
</dbReference>
<feature type="transmembrane region" description="Helical" evidence="5">
    <location>
        <begin position="126"/>
        <end position="151"/>
    </location>
</feature>
<gene>
    <name evidence="7" type="ordered locus">Corgl_1605</name>
</gene>
<organism evidence="7 8">
    <name type="scientific">Coriobacterium glomerans (strain ATCC 49209 / DSM 20642 / JCM 10262 / PW2)</name>
    <dbReference type="NCBI Taxonomy" id="700015"/>
    <lineage>
        <taxon>Bacteria</taxon>
        <taxon>Bacillati</taxon>
        <taxon>Actinomycetota</taxon>
        <taxon>Coriobacteriia</taxon>
        <taxon>Coriobacteriales</taxon>
        <taxon>Coriobacteriaceae</taxon>
        <taxon>Coriobacterium</taxon>
    </lineage>
</organism>
<evidence type="ECO:0000313" key="8">
    <source>
        <dbReference type="Proteomes" id="UP000006851"/>
    </source>
</evidence>
<dbReference type="STRING" id="700015.Corgl_1605"/>
<sequence length="431" mass="45839">MEMSAAREIAPDEALAPDTGKPLPASSFWRFAIGFIIFGIMWMMSGTIGSAVLFPQRFNAIFPGNAEAALGTMNAIGSVFALIANVVFGALSDSTHSRFGKRTPWIACGGIIAGVAFWLTSIQTSVLGIAAFWGLLQIGLNMMLAPAFPVLSDRIPLNRRGTISAFYGAGMICGQSIGTIIGTQFITNMIPGFLCGAICWVLTGALVLIIWPAERSTAIERGDDTPSFNLKELLLSFAPPRHNCRDFYLALSGRFLFVFGTFIISGYQLYVLERYIGLDDVAASHVLATMSIIIMVVSLATSLTSGVISDRLCRRKPIVVVASIMIGAAIALPWVFHSVASMYGYAALSGFGSGIYNSVDQALNVDVLPSKEEAGRDLGILNVANTAGQAFAPAVTSSIVLATSSYFLTFPCAIALILSGVALIMLIKSVR</sequence>
<accession>F2N928</accession>
<feature type="domain" description="Major facilitator superfamily (MFS) profile" evidence="6">
    <location>
        <begin position="246"/>
        <end position="431"/>
    </location>
</feature>
<dbReference type="eggNOG" id="COG2211">
    <property type="taxonomic scope" value="Bacteria"/>
</dbReference>
<dbReference type="EMBL" id="CP002628">
    <property type="protein sequence ID" value="AEB07704.1"/>
    <property type="molecule type" value="Genomic_DNA"/>
</dbReference>